<reference evidence="1" key="1">
    <citation type="submission" date="2021-03" db="EMBL/GenBank/DDBJ databases">
        <title>Evolutionary priming and transition to the ectomycorrhizal habit in an iconic lineage of mushroom-forming fungi: is preadaptation a requirement?</title>
        <authorList>
            <consortium name="DOE Joint Genome Institute"/>
            <person name="Looney B.P."/>
            <person name="Miyauchi S."/>
            <person name="Morin E."/>
            <person name="Drula E."/>
            <person name="Courty P.E."/>
            <person name="Chicoki N."/>
            <person name="Fauchery L."/>
            <person name="Kohler A."/>
            <person name="Kuo A."/>
            <person name="LaButti K."/>
            <person name="Pangilinan J."/>
            <person name="Lipzen A."/>
            <person name="Riley R."/>
            <person name="Andreopoulos W."/>
            <person name="He G."/>
            <person name="Johnson J."/>
            <person name="Barry K.W."/>
            <person name="Grigoriev I.V."/>
            <person name="Nagy L."/>
            <person name="Hibbett D."/>
            <person name="Henrissat B."/>
            <person name="Matheny P.B."/>
            <person name="Labbe J."/>
            <person name="Martin A.F."/>
        </authorList>
    </citation>
    <scope>NUCLEOTIDE SEQUENCE</scope>
    <source>
        <strain evidence="1">BPL698</strain>
    </source>
</reference>
<dbReference type="EMBL" id="JAGFNK010000154">
    <property type="protein sequence ID" value="KAI9463788.1"/>
    <property type="molecule type" value="Genomic_DNA"/>
</dbReference>
<proteinExistence type="predicted"/>
<dbReference type="Proteomes" id="UP001207468">
    <property type="component" value="Unassembled WGS sequence"/>
</dbReference>
<accession>A0ACC0U5I0</accession>
<comment type="caution">
    <text evidence="1">The sequence shown here is derived from an EMBL/GenBank/DDBJ whole genome shotgun (WGS) entry which is preliminary data.</text>
</comment>
<evidence type="ECO:0000313" key="1">
    <source>
        <dbReference type="EMBL" id="KAI9463788.1"/>
    </source>
</evidence>
<sequence>MYRLTWILFAFLSLVLSALAIPVPVPQGIVSPEKHKRTTHSGRGTWYYPGLGNCGGTNNQNQFVVAIAKSFYDQTNGSNCYKNVQITHNGQTVSAQIVDSCQSCGPNDLDMSPATFKALAPLSVGVIPISWTIS</sequence>
<evidence type="ECO:0000313" key="2">
    <source>
        <dbReference type="Proteomes" id="UP001207468"/>
    </source>
</evidence>
<name>A0ACC0U5I0_9AGAM</name>
<protein>
    <submittedName>
        <fullName evidence="1">Expansin family protein</fullName>
    </submittedName>
</protein>
<gene>
    <name evidence="1" type="ORF">F5148DRAFT_1210668</name>
</gene>
<keyword evidence="2" id="KW-1185">Reference proteome</keyword>
<organism evidence="1 2">
    <name type="scientific">Russula earlei</name>
    <dbReference type="NCBI Taxonomy" id="71964"/>
    <lineage>
        <taxon>Eukaryota</taxon>
        <taxon>Fungi</taxon>
        <taxon>Dikarya</taxon>
        <taxon>Basidiomycota</taxon>
        <taxon>Agaricomycotina</taxon>
        <taxon>Agaricomycetes</taxon>
        <taxon>Russulales</taxon>
        <taxon>Russulaceae</taxon>
        <taxon>Russula</taxon>
    </lineage>
</organism>